<protein>
    <recommendedName>
        <fullName evidence="7">SWIM-type domain-containing protein</fullName>
    </recommendedName>
</protein>
<comment type="caution">
    <text evidence="5">The sequence shown here is derived from an EMBL/GenBank/DDBJ whole genome shotgun (WGS) entry which is preliminary data.</text>
</comment>
<keyword evidence="1" id="KW-0863">Zinc-finger</keyword>
<feature type="domain" description="RING-type" evidence="3">
    <location>
        <begin position="253"/>
        <end position="304"/>
    </location>
</feature>
<organism evidence="5 6">
    <name type="scientific">Gigaspora rosea</name>
    <dbReference type="NCBI Taxonomy" id="44941"/>
    <lineage>
        <taxon>Eukaryota</taxon>
        <taxon>Fungi</taxon>
        <taxon>Fungi incertae sedis</taxon>
        <taxon>Mucoromycota</taxon>
        <taxon>Glomeromycotina</taxon>
        <taxon>Glomeromycetes</taxon>
        <taxon>Diversisporales</taxon>
        <taxon>Gigasporaceae</taxon>
        <taxon>Gigaspora</taxon>
    </lineage>
</organism>
<dbReference type="GO" id="GO:0008270">
    <property type="term" value="F:zinc ion binding"/>
    <property type="evidence" value="ECO:0007669"/>
    <property type="project" value="UniProtKB-KW"/>
</dbReference>
<dbReference type="PROSITE" id="PS50089">
    <property type="entry name" value="ZF_RING_2"/>
    <property type="match status" value="1"/>
</dbReference>
<dbReference type="STRING" id="44941.A0A397U3T3"/>
<dbReference type="Proteomes" id="UP000266673">
    <property type="component" value="Unassembled WGS sequence"/>
</dbReference>
<evidence type="ECO:0000313" key="6">
    <source>
        <dbReference type="Proteomes" id="UP000266673"/>
    </source>
</evidence>
<keyword evidence="6" id="KW-1185">Reference proteome</keyword>
<feature type="region of interest" description="Disordered" evidence="2">
    <location>
        <begin position="1"/>
        <end position="115"/>
    </location>
</feature>
<evidence type="ECO:0000313" key="5">
    <source>
        <dbReference type="EMBL" id="RIB04945.1"/>
    </source>
</evidence>
<dbReference type="GO" id="GO:0061630">
    <property type="term" value="F:ubiquitin protein ligase activity"/>
    <property type="evidence" value="ECO:0007669"/>
    <property type="project" value="InterPro"/>
</dbReference>
<accession>A0A397U3T3</accession>
<dbReference type="InterPro" id="IPR007527">
    <property type="entry name" value="Znf_SWIM"/>
</dbReference>
<feature type="compositionally biased region" description="Polar residues" evidence="2">
    <location>
        <begin position="16"/>
        <end position="27"/>
    </location>
</feature>
<dbReference type="InterPro" id="IPR013083">
    <property type="entry name" value="Znf_RING/FYVE/PHD"/>
</dbReference>
<dbReference type="OrthoDB" id="2122982at2759"/>
<dbReference type="Pfam" id="PF04434">
    <property type="entry name" value="SWIM"/>
    <property type="match status" value="1"/>
</dbReference>
<name>A0A397U3T3_9GLOM</name>
<feature type="compositionally biased region" description="Basic residues" evidence="2">
    <location>
        <begin position="94"/>
        <end position="115"/>
    </location>
</feature>
<evidence type="ECO:0000259" key="4">
    <source>
        <dbReference type="PROSITE" id="PS50966"/>
    </source>
</evidence>
<evidence type="ECO:0008006" key="7">
    <source>
        <dbReference type="Google" id="ProtNLM"/>
    </source>
</evidence>
<gene>
    <name evidence="5" type="ORF">C2G38_2119549</name>
</gene>
<keyword evidence="1" id="KW-0862">Zinc</keyword>
<feature type="compositionally biased region" description="Basic and acidic residues" evidence="2">
    <location>
        <begin position="1"/>
        <end position="15"/>
    </location>
</feature>
<dbReference type="PANTHER" id="PTHR21540:SF0">
    <property type="entry name" value="PHD FAMILY PROTEIN"/>
    <property type="match status" value="1"/>
</dbReference>
<proteinExistence type="predicted"/>
<evidence type="ECO:0000256" key="1">
    <source>
        <dbReference type="PROSITE-ProRule" id="PRU00175"/>
    </source>
</evidence>
<dbReference type="InterPro" id="IPR039903">
    <property type="entry name" value="Zswim2"/>
</dbReference>
<feature type="domain" description="SWIM-type" evidence="4">
    <location>
        <begin position="158"/>
        <end position="190"/>
    </location>
</feature>
<keyword evidence="1" id="KW-0479">Metal-binding</keyword>
<evidence type="ECO:0000259" key="3">
    <source>
        <dbReference type="PROSITE" id="PS50089"/>
    </source>
</evidence>
<dbReference type="InterPro" id="IPR001841">
    <property type="entry name" value="Znf_RING"/>
</dbReference>
<dbReference type="PROSITE" id="PS50966">
    <property type="entry name" value="ZF_SWIM"/>
    <property type="match status" value="1"/>
</dbReference>
<dbReference type="Gene3D" id="3.30.40.10">
    <property type="entry name" value="Zinc/RING finger domain, C3HC4 (zinc finger)"/>
    <property type="match status" value="1"/>
</dbReference>
<evidence type="ECO:0000256" key="2">
    <source>
        <dbReference type="SAM" id="MobiDB-lite"/>
    </source>
</evidence>
<dbReference type="SUPFAM" id="SSF57850">
    <property type="entry name" value="RING/U-box"/>
    <property type="match status" value="1"/>
</dbReference>
<dbReference type="EMBL" id="QKWP01002082">
    <property type="protein sequence ID" value="RIB04945.1"/>
    <property type="molecule type" value="Genomic_DNA"/>
</dbReference>
<dbReference type="AlphaFoldDB" id="A0A397U3T3"/>
<dbReference type="PANTHER" id="PTHR21540">
    <property type="entry name" value="RING FINGER AND SWIM DOMAIN-CONTAINING PROTEIN 2"/>
    <property type="match status" value="1"/>
</dbReference>
<reference evidence="5 6" key="1">
    <citation type="submission" date="2018-06" db="EMBL/GenBank/DDBJ databases">
        <title>Comparative genomics reveals the genomic features of Rhizophagus irregularis, R. cerebriforme, R. diaphanum and Gigaspora rosea, and their symbiotic lifestyle signature.</title>
        <authorList>
            <person name="Morin E."/>
            <person name="San Clemente H."/>
            <person name="Chen E.C.H."/>
            <person name="De La Providencia I."/>
            <person name="Hainaut M."/>
            <person name="Kuo A."/>
            <person name="Kohler A."/>
            <person name="Murat C."/>
            <person name="Tang N."/>
            <person name="Roy S."/>
            <person name="Loubradou J."/>
            <person name="Henrissat B."/>
            <person name="Grigoriev I.V."/>
            <person name="Corradi N."/>
            <person name="Roux C."/>
            <person name="Martin F.M."/>
        </authorList>
    </citation>
    <scope>NUCLEOTIDE SEQUENCE [LARGE SCALE GENOMIC DNA]</scope>
    <source>
        <strain evidence="5 6">DAOM 194757</strain>
    </source>
</reference>
<sequence length="333" mass="38161">MCVEDDKMCEDDKMSVDNNDSISSTFKNKGKMRAEADDNNDSSTSNNKGKMRAEDEDGESSTSNNNKRKADDSGDDNSNAKKRKEDNGNDSSSSKKKKQKRPRKPKERRQARCRTVCSKRVKDRINRATSQRMFLIERKNVDATKSEFTVLGATGNVYTVTICHLPNCTCPDFQKGNLCKHILFVYIKVLRVQASSKLIFQRALLTKELRAIFAKSQDYAALANYRVRSLYNTLCKAESKEETVQRRPIEGDCAICYEPLEPTENLSEILWCRGGCGNNLHKECFLKWKSSRMFGRAVTCVYCRREWKEHITERYTKDGFINLGQIQTGVRFI</sequence>